<organism evidence="5 6">
    <name type="scientific">Streptomyces himastatinicus ATCC 53653</name>
    <dbReference type="NCBI Taxonomy" id="457427"/>
    <lineage>
        <taxon>Bacteria</taxon>
        <taxon>Bacillati</taxon>
        <taxon>Actinomycetota</taxon>
        <taxon>Actinomycetes</taxon>
        <taxon>Kitasatosporales</taxon>
        <taxon>Streptomycetaceae</taxon>
        <taxon>Streptomyces</taxon>
        <taxon>Streptomyces violaceusniger group</taxon>
    </lineage>
</organism>
<evidence type="ECO:0000256" key="4">
    <source>
        <dbReference type="SAM" id="MobiDB-lite"/>
    </source>
</evidence>
<feature type="compositionally biased region" description="Basic residues" evidence="4">
    <location>
        <begin position="174"/>
        <end position="184"/>
    </location>
</feature>
<dbReference type="Gene3D" id="3.40.50.1100">
    <property type="match status" value="1"/>
</dbReference>
<accession>D9WV87</accession>
<keyword evidence="3" id="KW-0663">Pyridoxal phosphate</keyword>
<dbReference type="PANTHER" id="PTHR43780:SF2">
    <property type="entry name" value="1-AMINOCYCLOPROPANE-1-CARBOXYLATE DEAMINASE-RELATED"/>
    <property type="match status" value="1"/>
</dbReference>
<sequence>MNTVNTPRRTSPRTAAGRRHAGEHRRAGRRRVRHRLQGQLDPRPGPGARRGRHAYPTPAGASGHPLGGLGFANWAYEVERQERELGVFFDTIVVCSVTGSTQAGMIAGFAGQDRPRRVLGIDGSAKPAETHAQVAKIARNTAELIGLGPGAARRGDHPAGGLGGGPLWRPGGLHPRRHPPHRRPGGRDPRPGLRGQVHGRAHLLVRPTAREH</sequence>
<name>D9WV87_9ACTN</name>
<dbReference type="GO" id="GO:0019148">
    <property type="term" value="F:D-cysteine desulfhydrase activity"/>
    <property type="evidence" value="ECO:0007669"/>
    <property type="project" value="TreeGrafter"/>
</dbReference>
<comment type="similarity">
    <text evidence="2">Belongs to the ACC deaminase/D-cysteine desulfhydrase family.</text>
</comment>
<evidence type="ECO:0000256" key="1">
    <source>
        <dbReference type="ARBA" id="ARBA00001933"/>
    </source>
</evidence>
<dbReference type="PANTHER" id="PTHR43780">
    <property type="entry name" value="1-AMINOCYCLOPROPANE-1-CARBOXYLATE DEAMINASE-RELATED"/>
    <property type="match status" value="1"/>
</dbReference>
<dbReference type="EMBL" id="GG657754">
    <property type="protein sequence ID" value="EFL28587.1"/>
    <property type="molecule type" value="Genomic_DNA"/>
</dbReference>
<dbReference type="Proteomes" id="UP000003963">
    <property type="component" value="Unassembled WGS sequence"/>
</dbReference>
<dbReference type="AlphaFoldDB" id="D9WV87"/>
<evidence type="ECO:0000256" key="3">
    <source>
        <dbReference type="ARBA" id="ARBA00022898"/>
    </source>
</evidence>
<feature type="region of interest" description="Disordered" evidence="4">
    <location>
        <begin position="1"/>
        <end position="64"/>
    </location>
</feature>
<comment type="cofactor">
    <cofactor evidence="1">
        <name>pyridoxal 5'-phosphate</name>
        <dbReference type="ChEBI" id="CHEBI:597326"/>
    </cofactor>
</comment>
<protein>
    <submittedName>
        <fullName evidence="5">1-aminocyclopropane-1-carboxylate deaminase</fullName>
    </submittedName>
</protein>
<dbReference type="HOGENOM" id="CLU_1299164_0_0_11"/>
<keyword evidence="6" id="KW-1185">Reference proteome</keyword>
<evidence type="ECO:0000256" key="2">
    <source>
        <dbReference type="ARBA" id="ARBA00008639"/>
    </source>
</evidence>
<reference evidence="5 6" key="1">
    <citation type="submission" date="2009-02" db="EMBL/GenBank/DDBJ databases">
        <title>Annotation of Streptomyces hygroscopicus strain ATCC 53653.</title>
        <authorList>
            <consortium name="The Broad Institute Genome Sequencing Platform"/>
            <consortium name="Broad Institute Microbial Sequencing Center"/>
            <person name="Fischbach M."/>
            <person name="Godfrey P."/>
            <person name="Ward D."/>
            <person name="Young S."/>
            <person name="Zeng Q."/>
            <person name="Koehrsen M."/>
            <person name="Alvarado L."/>
            <person name="Berlin A.M."/>
            <person name="Bochicchio J."/>
            <person name="Borenstein D."/>
            <person name="Chapman S.B."/>
            <person name="Chen Z."/>
            <person name="Engels R."/>
            <person name="Freedman E."/>
            <person name="Gellesch M."/>
            <person name="Goldberg J."/>
            <person name="Griggs A."/>
            <person name="Gujja S."/>
            <person name="Heilman E.R."/>
            <person name="Heiman D.I."/>
            <person name="Hepburn T.A."/>
            <person name="Howarth C."/>
            <person name="Jen D."/>
            <person name="Larson L."/>
            <person name="Lewis B."/>
            <person name="Mehta T."/>
            <person name="Park D."/>
            <person name="Pearson M."/>
            <person name="Richards J."/>
            <person name="Roberts A."/>
            <person name="Saif S."/>
            <person name="Shea T.D."/>
            <person name="Shenoy N."/>
            <person name="Sisk P."/>
            <person name="Stolte C."/>
            <person name="Sykes S.N."/>
            <person name="Thomson T."/>
            <person name="Walk T."/>
            <person name="White J."/>
            <person name="Yandava C."/>
            <person name="Straight P."/>
            <person name="Clardy J."/>
            <person name="Hung D."/>
            <person name="Kolter R."/>
            <person name="Mekalanos J."/>
            <person name="Walker S."/>
            <person name="Walsh C.T."/>
            <person name="Wieland-Brown L.C."/>
            <person name="Haas B."/>
            <person name="Nusbaum C."/>
            <person name="Birren B."/>
        </authorList>
    </citation>
    <scope>NUCLEOTIDE SEQUENCE [LARGE SCALE GENOMIC DNA]</scope>
    <source>
        <strain evidence="5 6">ATCC 53653</strain>
    </source>
</reference>
<feature type="compositionally biased region" description="Basic residues" evidence="4">
    <location>
        <begin position="16"/>
        <end position="36"/>
    </location>
</feature>
<feature type="region of interest" description="Disordered" evidence="4">
    <location>
        <begin position="150"/>
        <end position="200"/>
    </location>
</feature>
<evidence type="ECO:0000313" key="6">
    <source>
        <dbReference type="Proteomes" id="UP000003963"/>
    </source>
</evidence>
<dbReference type="InterPro" id="IPR027278">
    <property type="entry name" value="ACCD_DCysDesulf"/>
</dbReference>
<proteinExistence type="inferred from homology"/>
<gene>
    <name evidence="5" type="ORF">SSOG_08301</name>
</gene>
<dbReference type="InterPro" id="IPR036052">
    <property type="entry name" value="TrpB-like_PALP_sf"/>
</dbReference>
<dbReference type="STRING" id="457427.SSOG_08301"/>
<dbReference type="SUPFAM" id="SSF53686">
    <property type="entry name" value="Tryptophan synthase beta subunit-like PLP-dependent enzymes"/>
    <property type="match status" value="1"/>
</dbReference>
<dbReference type="GO" id="GO:1901605">
    <property type="term" value="P:alpha-amino acid metabolic process"/>
    <property type="evidence" value="ECO:0007669"/>
    <property type="project" value="UniProtKB-ARBA"/>
</dbReference>
<evidence type="ECO:0000313" key="5">
    <source>
        <dbReference type="EMBL" id="EFL28587.1"/>
    </source>
</evidence>